<accession>A0A0F9CEE7</accession>
<reference evidence="1" key="1">
    <citation type="journal article" date="2015" name="Nature">
        <title>Complex archaea that bridge the gap between prokaryotes and eukaryotes.</title>
        <authorList>
            <person name="Spang A."/>
            <person name="Saw J.H."/>
            <person name="Jorgensen S.L."/>
            <person name="Zaremba-Niedzwiedzka K."/>
            <person name="Martijn J."/>
            <person name="Lind A.E."/>
            <person name="van Eijk R."/>
            <person name="Schleper C."/>
            <person name="Guy L."/>
            <person name="Ettema T.J."/>
        </authorList>
    </citation>
    <scope>NUCLEOTIDE SEQUENCE</scope>
</reference>
<dbReference type="AlphaFoldDB" id="A0A0F9CEE7"/>
<organism evidence="1">
    <name type="scientific">marine sediment metagenome</name>
    <dbReference type="NCBI Taxonomy" id="412755"/>
    <lineage>
        <taxon>unclassified sequences</taxon>
        <taxon>metagenomes</taxon>
        <taxon>ecological metagenomes</taxon>
    </lineage>
</organism>
<dbReference type="EMBL" id="LAZR01036461">
    <property type="protein sequence ID" value="KKL24772.1"/>
    <property type="molecule type" value="Genomic_DNA"/>
</dbReference>
<protein>
    <submittedName>
        <fullName evidence="1">Uncharacterized protein</fullName>
    </submittedName>
</protein>
<evidence type="ECO:0000313" key="1">
    <source>
        <dbReference type="EMBL" id="KKL24772.1"/>
    </source>
</evidence>
<comment type="caution">
    <text evidence="1">The sequence shown here is derived from an EMBL/GenBank/DDBJ whole genome shotgun (WGS) entry which is preliminary data.</text>
</comment>
<sequence length="115" mass="12476">MSPETDKKYTKEITTNFVKIGVRGEGDDDAQAFVTEIAGILLEKDRMNMSGGPVGRYKIEQANDEIVTFLGGVILDDKLSMIEIGSDILIKYTGAEKSSAAGHSPTKQYAVFVAE</sequence>
<gene>
    <name evidence="1" type="ORF">LCGC14_2411980</name>
</gene>
<proteinExistence type="predicted"/>
<name>A0A0F9CEE7_9ZZZZ</name>